<protein>
    <recommendedName>
        <fullName evidence="10">Planctomycete cytochrome C</fullName>
    </recommendedName>
</protein>
<evidence type="ECO:0000259" key="3">
    <source>
        <dbReference type="Pfam" id="PF07626"/>
    </source>
</evidence>
<evidence type="ECO:0000313" key="9">
    <source>
        <dbReference type="Proteomes" id="UP000322699"/>
    </source>
</evidence>
<dbReference type="InterPro" id="IPR013042">
    <property type="entry name" value="DUF1592"/>
</dbReference>
<dbReference type="InterPro" id="IPR011478">
    <property type="entry name" value="DUF1585"/>
</dbReference>
<keyword evidence="9" id="KW-1185">Reference proteome</keyword>
<dbReference type="Pfam" id="PF07624">
    <property type="entry name" value="PSD2"/>
    <property type="match status" value="1"/>
</dbReference>
<gene>
    <name evidence="8" type="ORF">LF1_16690</name>
</gene>
<feature type="domain" description="DUF1595" evidence="7">
    <location>
        <begin position="473"/>
        <end position="533"/>
    </location>
</feature>
<dbReference type="Pfam" id="PF07637">
    <property type="entry name" value="PSD5"/>
    <property type="match status" value="1"/>
</dbReference>
<dbReference type="Pfam" id="PF07627">
    <property type="entry name" value="PSCyt3"/>
    <property type="match status" value="1"/>
</dbReference>
<proteinExistence type="predicted"/>
<reference evidence="8 9" key="1">
    <citation type="submission" date="2019-08" db="EMBL/GenBank/DDBJ databases">
        <title>Deep-cultivation of Planctomycetes and their phenomic and genomic characterization uncovers novel biology.</title>
        <authorList>
            <person name="Wiegand S."/>
            <person name="Jogler M."/>
            <person name="Boedeker C."/>
            <person name="Pinto D."/>
            <person name="Vollmers J."/>
            <person name="Rivas-Marin E."/>
            <person name="Kohn T."/>
            <person name="Peeters S.H."/>
            <person name="Heuer A."/>
            <person name="Rast P."/>
            <person name="Oberbeckmann S."/>
            <person name="Bunk B."/>
            <person name="Jeske O."/>
            <person name="Meyerdierks A."/>
            <person name="Storesund J.E."/>
            <person name="Kallscheuer N."/>
            <person name="Luecker S."/>
            <person name="Lage O.M."/>
            <person name="Pohl T."/>
            <person name="Merkel B.J."/>
            <person name="Hornburger P."/>
            <person name="Mueller R.-W."/>
            <person name="Bruemmer F."/>
            <person name="Labrenz M."/>
            <person name="Spormann A.M."/>
            <person name="Op Den Camp H."/>
            <person name="Overmann J."/>
            <person name="Amann R."/>
            <person name="Jetten M.S.M."/>
            <person name="Mascher T."/>
            <person name="Medema M.H."/>
            <person name="Devos D.P."/>
            <person name="Kaster A.-K."/>
            <person name="Ovreas L."/>
            <person name="Rohde M."/>
            <person name="Galperin M.Y."/>
            <person name="Jogler C."/>
        </authorList>
    </citation>
    <scope>NUCLEOTIDE SEQUENCE [LARGE SCALE GENOMIC DNA]</scope>
    <source>
        <strain evidence="8 9">LF1</strain>
    </source>
</reference>
<feature type="compositionally biased region" description="Basic and acidic residues" evidence="1">
    <location>
        <begin position="762"/>
        <end position="772"/>
    </location>
</feature>
<feature type="domain" description="DUF1587" evidence="3">
    <location>
        <begin position="198"/>
        <end position="266"/>
    </location>
</feature>
<dbReference type="InterPro" id="IPR013043">
    <property type="entry name" value="DUF1595"/>
</dbReference>
<feature type="domain" description="DUF1585" evidence="2">
    <location>
        <begin position="822"/>
        <end position="895"/>
    </location>
</feature>
<evidence type="ECO:0000313" key="8">
    <source>
        <dbReference type="EMBL" id="KAA1259141.1"/>
    </source>
</evidence>
<name>A0A5B1CG05_9BACT</name>
<feature type="domain" description="DUF1592" evidence="5">
    <location>
        <begin position="559"/>
        <end position="685"/>
    </location>
</feature>
<dbReference type="Pfam" id="PF07626">
    <property type="entry name" value="PSD3"/>
    <property type="match status" value="1"/>
</dbReference>
<dbReference type="InterPro" id="IPR013036">
    <property type="entry name" value="DUF1587"/>
</dbReference>
<feature type="region of interest" description="Disordered" evidence="1">
    <location>
        <begin position="742"/>
        <end position="772"/>
    </location>
</feature>
<evidence type="ECO:0000259" key="6">
    <source>
        <dbReference type="Pfam" id="PF07635"/>
    </source>
</evidence>
<evidence type="ECO:0000259" key="7">
    <source>
        <dbReference type="Pfam" id="PF07637"/>
    </source>
</evidence>
<feature type="domain" description="DUF1588" evidence="4">
    <location>
        <begin position="709"/>
        <end position="806"/>
    </location>
</feature>
<sequence>MALLGHPRGFNNWAKRGFSHSPSVQMGLQYGSYLHFGRLKQSSGEVPAWRPKSCPLPSLGPSPVFGPRIAPVLLLIAIAQNAAIGESPSTAADSQRLTETRWQRDGWPLLQKYCIDCHNEDYSEAELDLSSFHSFAAFSDESGSMQRVLEMVRFGAMPPEDSDLPTEDERKRLVAALDQSLYSVSCDLRVRPGKVTARRLNRAEYNRTVRDLFGLDRFDEVIRPADRFPSDEVGEGFDNNSDVLSMSPMLMEKYLSAAETIAAAVIVDAEQLPSVDHQRTADQLLIHGDVAAGLFRGHCVTPETKVWTTFHVPIAGEYELAFVGGSNSKTSDQLVELYDGDGKILAREKIGHFGGRAKGKSFKTKIHLDPGDHVVFARLVGEHDNLIEVGQHVHPDRVRVTKSMKSKAIKQTRSPRKPQQSIDPNKFPLMIRKLILSGPVEYLPDVFPPTQSEIIRYEADEKDGQWKNVAESARKSLKPLLVKAFRRPIENGEVDPYVALVVDATERGESYHRGIQIAVTAILVSPNFLFRIETPLPSTIETLDAQKINGDDSPGTIELTQHQLASRLSYFLYSSMPDPPLFTAADQGQLAGDRLEREVKRMLQDPKSDSLASQFAAQWLGLKNLEVHEADTDKFPGFNRELADAMSRETQLVFSNIVSKNRPVVELLTADYSFINPLLASHYGIDLKGDAGKKTDQRFARVSLADSPRRGVLSHASVLTLTSNPGRTSPVKRGKWILENVFGTPPPEPPPGIPELEDSESASEHASLREQLEAHRADPACAACHRVMDQLGFGLEQFDAVGRFREFDGTREVDSSGELPGGRSFDGGRELVEVLGETEQDAFAQTVISRLLTFALGRGLLPGDRCVIDEIAANTRKRGYRMQDMMIEVVKSQPFQTYEWVGPESIDRKIPTAKASGL</sequence>
<dbReference type="AlphaFoldDB" id="A0A5B1CG05"/>
<dbReference type="InterPro" id="IPR013039">
    <property type="entry name" value="DUF1588"/>
</dbReference>
<feature type="compositionally biased region" description="Pro residues" evidence="1">
    <location>
        <begin position="744"/>
        <end position="753"/>
    </location>
</feature>
<evidence type="ECO:0000259" key="4">
    <source>
        <dbReference type="Pfam" id="PF07627"/>
    </source>
</evidence>
<accession>A0A5B1CG05</accession>
<dbReference type="Proteomes" id="UP000322699">
    <property type="component" value="Unassembled WGS sequence"/>
</dbReference>
<dbReference type="OrthoDB" id="175242at2"/>
<evidence type="ECO:0000256" key="1">
    <source>
        <dbReference type="SAM" id="MobiDB-lite"/>
    </source>
</evidence>
<evidence type="ECO:0000259" key="2">
    <source>
        <dbReference type="Pfam" id="PF07624"/>
    </source>
</evidence>
<feature type="compositionally biased region" description="Basic residues" evidence="1">
    <location>
        <begin position="403"/>
        <end position="416"/>
    </location>
</feature>
<dbReference type="Pfam" id="PF07635">
    <property type="entry name" value="PSCyt1"/>
    <property type="match status" value="1"/>
</dbReference>
<feature type="region of interest" description="Disordered" evidence="1">
    <location>
        <begin position="403"/>
        <end position="423"/>
    </location>
</feature>
<dbReference type="InterPro" id="IPR011429">
    <property type="entry name" value="Cyt_c_Planctomycete-type"/>
</dbReference>
<feature type="domain" description="Cytochrome C Planctomycete-type" evidence="6">
    <location>
        <begin position="114"/>
        <end position="161"/>
    </location>
</feature>
<evidence type="ECO:0000259" key="5">
    <source>
        <dbReference type="Pfam" id="PF07631"/>
    </source>
</evidence>
<dbReference type="Pfam" id="PF07631">
    <property type="entry name" value="PSD4"/>
    <property type="match status" value="1"/>
</dbReference>
<comment type="caution">
    <text evidence="8">The sequence shown here is derived from an EMBL/GenBank/DDBJ whole genome shotgun (WGS) entry which is preliminary data.</text>
</comment>
<evidence type="ECO:0008006" key="10">
    <source>
        <dbReference type="Google" id="ProtNLM"/>
    </source>
</evidence>
<organism evidence="8 9">
    <name type="scientific">Rubripirellula obstinata</name>
    <dbReference type="NCBI Taxonomy" id="406547"/>
    <lineage>
        <taxon>Bacteria</taxon>
        <taxon>Pseudomonadati</taxon>
        <taxon>Planctomycetota</taxon>
        <taxon>Planctomycetia</taxon>
        <taxon>Pirellulales</taxon>
        <taxon>Pirellulaceae</taxon>
        <taxon>Rubripirellula</taxon>
    </lineage>
</organism>
<dbReference type="EMBL" id="VRLW01000001">
    <property type="protein sequence ID" value="KAA1259141.1"/>
    <property type="molecule type" value="Genomic_DNA"/>
</dbReference>